<keyword evidence="2" id="KW-1185">Reference proteome</keyword>
<name>A0AA35RJ96_GEOBA</name>
<sequence>MALVKLEPMPDDAEPTFVFQKPEAVVRNEFTAVIEKDEDWFVAHCLEIPGAHGQGKTREDVLENLAEAILLHMEMRREDSLRGVPVEAIREVIVVQ</sequence>
<dbReference type="AlphaFoldDB" id="A0AA35RJ96"/>
<comment type="caution">
    <text evidence="1">The sequence shown here is derived from an EMBL/GenBank/DDBJ whole genome shotgun (WGS) entry which is preliminary data.</text>
</comment>
<evidence type="ECO:0000313" key="2">
    <source>
        <dbReference type="Proteomes" id="UP001174909"/>
    </source>
</evidence>
<dbReference type="InterPro" id="IPR051404">
    <property type="entry name" value="TA_system_antitoxin"/>
</dbReference>
<dbReference type="PANTHER" id="PTHR34504">
    <property type="entry name" value="ANTITOXIN HICB"/>
    <property type="match status" value="1"/>
</dbReference>
<dbReference type="EMBL" id="CASHTH010001162">
    <property type="protein sequence ID" value="CAI8012154.1"/>
    <property type="molecule type" value="Genomic_DNA"/>
</dbReference>
<proteinExistence type="predicted"/>
<dbReference type="Gene3D" id="3.30.160.250">
    <property type="match status" value="1"/>
</dbReference>
<dbReference type="PANTHER" id="PTHR34504:SF2">
    <property type="entry name" value="UPF0150 PROTEIN SSL0259"/>
    <property type="match status" value="1"/>
</dbReference>
<dbReference type="Proteomes" id="UP001174909">
    <property type="component" value="Unassembled WGS sequence"/>
</dbReference>
<evidence type="ECO:0000313" key="1">
    <source>
        <dbReference type="EMBL" id="CAI8012154.1"/>
    </source>
</evidence>
<gene>
    <name evidence="1" type="ORF">GBAR_LOCUS7796</name>
</gene>
<accession>A0AA35RJ96</accession>
<organism evidence="1 2">
    <name type="scientific">Geodia barretti</name>
    <name type="common">Barrett's horny sponge</name>
    <dbReference type="NCBI Taxonomy" id="519541"/>
    <lineage>
        <taxon>Eukaryota</taxon>
        <taxon>Metazoa</taxon>
        <taxon>Porifera</taxon>
        <taxon>Demospongiae</taxon>
        <taxon>Heteroscleromorpha</taxon>
        <taxon>Tetractinellida</taxon>
        <taxon>Astrophorina</taxon>
        <taxon>Geodiidae</taxon>
        <taxon>Geodia</taxon>
    </lineage>
</organism>
<protein>
    <submittedName>
        <fullName evidence="1">UPF0150 protein ssl0738</fullName>
    </submittedName>
</protein>
<dbReference type="InterPro" id="IPR035069">
    <property type="entry name" value="TTHA1013/TTHA0281-like"/>
</dbReference>
<dbReference type="SUPFAM" id="SSF143100">
    <property type="entry name" value="TTHA1013/TTHA0281-like"/>
    <property type="match status" value="1"/>
</dbReference>
<reference evidence="1" key="1">
    <citation type="submission" date="2023-03" db="EMBL/GenBank/DDBJ databases">
        <authorList>
            <person name="Steffen K."/>
            <person name="Cardenas P."/>
        </authorList>
    </citation>
    <scope>NUCLEOTIDE SEQUENCE</scope>
</reference>